<dbReference type="GO" id="GO:0016887">
    <property type="term" value="F:ATP hydrolysis activity"/>
    <property type="evidence" value="ECO:0007669"/>
    <property type="project" value="InterPro"/>
</dbReference>
<evidence type="ECO:0000313" key="4">
    <source>
        <dbReference type="Proteomes" id="UP000626109"/>
    </source>
</evidence>
<dbReference type="InterPro" id="IPR039891">
    <property type="entry name" value="VWA8"/>
</dbReference>
<reference evidence="3" key="1">
    <citation type="submission" date="2021-02" db="EMBL/GenBank/DDBJ databases">
        <authorList>
            <person name="Dougan E. K."/>
            <person name="Rhodes N."/>
            <person name="Thang M."/>
            <person name="Chan C."/>
        </authorList>
    </citation>
    <scope>NUCLEOTIDE SEQUENCE</scope>
</reference>
<feature type="domain" description="ATPase dynein-related AAA" evidence="2">
    <location>
        <begin position="25"/>
        <end position="72"/>
    </location>
</feature>
<dbReference type="EMBL" id="CAJNNW010018176">
    <property type="protein sequence ID" value="CAE8662483.1"/>
    <property type="molecule type" value="Genomic_DNA"/>
</dbReference>
<evidence type="ECO:0000256" key="1">
    <source>
        <dbReference type="SAM" id="MobiDB-lite"/>
    </source>
</evidence>
<comment type="caution">
    <text evidence="3">The sequence shown here is derived from an EMBL/GenBank/DDBJ whole genome shotgun (WGS) entry which is preliminary data.</text>
</comment>
<dbReference type="AlphaFoldDB" id="A0A813J4G5"/>
<dbReference type="PANTHER" id="PTHR21610:SF9">
    <property type="entry name" value="VON WILLEBRAND FACTOR A DOMAIN-CONTAINING PROTEIN 8"/>
    <property type="match status" value="1"/>
</dbReference>
<feature type="non-terminal residue" evidence="3">
    <location>
        <position position="105"/>
    </location>
</feature>
<dbReference type="Pfam" id="PF07728">
    <property type="entry name" value="AAA_5"/>
    <property type="match status" value="1"/>
</dbReference>
<evidence type="ECO:0000259" key="2">
    <source>
        <dbReference type="Pfam" id="PF07728"/>
    </source>
</evidence>
<evidence type="ECO:0000313" key="3">
    <source>
        <dbReference type="EMBL" id="CAE8662483.1"/>
    </source>
</evidence>
<dbReference type="PANTHER" id="PTHR21610">
    <property type="entry name" value="VON WILLEBRAND FACTOR A DOMAIN-CONTAINING PROTEIN 8"/>
    <property type="match status" value="1"/>
</dbReference>
<dbReference type="GO" id="GO:0005737">
    <property type="term" value="C:cytoplasm"/>
    <property type="evidence" value="ECO:0007669"/>
    <property type="project" value="TreeGrafter"/>
</dbReference>
<dbReference type="Gene3D" id="3.40.50.300">
    <property type="entry name" value="P-loop containing nucleotide triphosphate hydrolases"/>
    <property type="match status" value="1"/>
</dbReference>
<dbReference type="GO" id="GO:0005524">
    <property type="term" value="F:ATP binding"/>
    <property type="evidence" value="ECO:0007669"/>
    <property type="project" value="InterPro"/>
</dbReference>
<feature type="region of interest" description="Disordered" evidence="1">
    <location>
        <begin position="76"/>
        <end position="105"/>
    </location>
</feature>
<name>A0A813J4G5_POLGL</name>
<organism evidence="3 4">
    <name type="scientific">Polarella glacialis</name>
    <name type="common">Dinoflagellate</name>
    <dbReference type="NCBI Taxonomy" id="89957"/>
    <lineage>
        <taxon>Eukaryota</taxon>
        <taxon>Sar</taxon>
        <taxon>Alveolata</taxon>
        <taxon>Dinophyceae</taxon>
        <taxon>Suessiales</taxon>
        <taxon>Suessiaceae</taxon>
        <taxon>Polarella</taxon>
    </lineage>
</organism>
<dbReference type="InterPro" id="IPR011704">
    <property type="entry name" value="ATPase_dyneun-rel_AAA"/>
</dbReference>
<sequence length="105" mass="11291">VSFVETPSHMSVLREMLLSWTSGQHLLLVGNQGVGKNKLADRLLGLLCCEREYVQLHRDTTVQSLTLAPSLEAARGKGRAVPLGRRGGQGPTRGRVRAEGSGGGW</sequence>
<dbReference type="Proteomes" id="UP000626109">
    <property type="component" value="Unassembled WGS sequence"/>
</dbReference>
<dbReference type="InterPro" id="IPR027417">
    <property type="entry name" value="P-loop_NTPase"/>
</dbReference>
<gene>
    <name evidence="3" type="ORF">PGLA2088_LOCUS14903</name>
</gene>
<dbReference type="SUPFAM" id="SSF52540">
    <property type="entry name" value="P-loop containing nucleoside triphosphate hydrolases"/>
    <property type="match status" value="1"/>
</dbReference>
<accession>A0A813J4G5</accession>
<protein>
    <recommendedName>
        <fullName evidence="2">ATPase dynein-related AAA domain-containing protein</fullName>
    </recommendedName>
</protein>
<proteinExistence type="predicted"/>